<proteinExistence type="predicted"/>
<dbReference type="InterPro" id="IPR005467">
    <property type="entry name" value="His_kinase_dom"/>
</dbReference>
<keyword evidence="6" id="KW-1185">Reference proteome</keyword>
<dbReference type="InterPro" id="IPR036097">
    <property type="entry name" value="HisK_dim/P_sf"/>
</dbReference>
<evidence type="ECO:0000259" key="4">
    <source>
        <dbReference type="PROSITE" id="PS50109"/>
    </source>
</evidence>
<dbReference type="CDD" id="cd00082">
    <property type="entry name" value="HisKA"/>
    <property type="match status" value="1"/>
</dbReference>
<evidence type="ECO:0000256" key="1">
    <source>
        <dbReference type="ARBA" id="ARBA00000085"/>
    </source>
</evidence>
<dbReference type="PANTHER" id="PTHR43547">
    <property type="entry name" value="TWO-COMPONENT HISTIDINE KINASE"/>
    <property type="match status" value="1"/>
</dbReference>
<dbReference type="GO" id="GO:0000155">
    <property type="term" value="F:phosphorelay sensor kinase activity"/>
    <property type="evidence" value="ECO:0007669"/>
    <property type="project" value="InterPro"/>
</dbReference>
<accession>A0A5B8LM06</accession>
<evidence type="ECO:0000256" key="3">
    <source>
        <dbReference type="ARBA" id="ARBA00022553"/>
    </source>
</evidence>
<reference evidence="5 6" key="1">
    <citation type="submission" date="2019-07" db="EMBL/GenBank/DDBJ databases">
        <title>Full genome sequence of Sphingomonas sp. 4R-6-7(HKS19).</title>
        <authorList>
            <person name="Im W.-T."/>
        </authorList>
    </citation>
    <scope>NUCLEOTIDE SEQUENCE [LARGE SCALE GENOMIC DNA]</scope>
    <source>
        <strain evidence="5 6">HKS19</strain>
    </source>
</reference>
<dbReference type="SUPFAM" id="SSF47384">
    <property type="entry name" value="Homodimeric domain of signal transducing histidine kinase"/>
    <property type="match status" value="1"/>
</dbReference>
<protein>
    <recommendedName>
        <fullName evidence="2">histidine kinase</fullName>
        <ecNumber evidence="2">2.7.13.3</ecNumber>
    </recommendedName>
</protein>
<dbReference type="Pfam" id="PF00512">
    <property type="entry name" value="HisKA"/>
    <property type="match status" value="1"/>
</dbReference>
<gene>
    <name evidence="5" type="ORF">FPZ24_08005</name>
</gene>
<dbReference type="AlphaFoldDB" id="A0A5B8LM06"/>
<dbReference type="KEGG" id="spai:FPZ24_08005"/>
<keyword evidence="3" id="KW-0597">Phosphoprotein</keyword>
<dbReference type="PROSITE" id="PS50109">
    <property type="entry name" value="HIS_KIN"/>
    <property type="match status" value="1"/>
</dbReference>
<keyword evidence="5" id="KW-0418">Kinase</keyword>
<organism evidence="5 6">
    <name type="scientific">Sphingomonas panacisoli</name>
    <dbReference type="NCBI Taxonomy" id="1813879"/>
    <lineage>
        <taxon>Bacteria</taxon>
        <taxon>Pseudomonadati</taxon>
        <taxon>Pseudomonadota</taxon>
        <taxon>Alphaproteobacteria</taxon>
        <taxon>Sphingomonadales</taxon>
        <taxon>Sphingomonadaceae</taxon>
        <taxon>Sphingomonas</taxon>
    </lineage>
</organism>
<dbReference type="InterPro" id="IPR003661">
    <property type="entry name" value="HisK_dim/P_dom"/>
</dbReference>
<dbReference type="SMART" id="SM00388">
    <property type="entry name" value="HisKA"/>
    <property type="match status" value="1"/>
</dbReference>
<name>A0A5B8LM06_9SPHN</name>
<feature type="domain" description="Histidine kinase" evidence="4">
    <location>
        <begin position="332"/>
        <end position="531"/>
    </location>
</feature>
<evidence type="ECO:0000313" key="6">
    <source>
        <dbReference type="Proteomes" id="UP000315673"/>
    </source>
</evidence>
<evidence type="ECO:0000256" key="2">
    <source>
        <dbReference type="ARBA" id="ARBA00012438"/>
    </source>
</evidence>
<dbReference type="PANTHER" id="PTHR43547:SF2">
    <property type="entry name" value="HYBRID SIGNAL TRANSDUCTION HISTIDINE KINASE C"/>
    <property type="match status" value="1"/>
</dbReference>
<dbReference type="EMBL" id="CP042306">
    <property type="protein sequence ID" value="QDZ09106.1"/>
    <property type="molecule type" value="Genomic_DNA"/>
</dbReference>
<keyword evidence="5" id="KW-0808">Transferase</keyword>
<comment type="catalytic activity">
    <reaction evidence="1">
        <text>ATP + protein L-histidine = ADP + protein N-phospho-L-histidine.</text>
        <dbReference type="EC" id="2.7.13.3"/>
    </reaction>
</comment>
<sequence length="554" mass="58515">MGVLVLRFDDSLDTVLGADMATPFGAQSAWRQLTDLVGRGRAADVAEAVTRLRSIRAMVPAPVRSASARSVAFAAPPAALVRLFGEDEPSIAAPVLSTAILDADDWLAMIPELPAASRSLLRHRRDLPARAVRALDSYGAADFALPQPDTRVDVSVELELELVTLAPVAPVAANDPAPVDPTGPFAIAELVARLDAYQRDHGDLNTPPRKLDDAPAIPAEHFCFETDASGTIRWVDGVPREPLIGMMLGAGPVRVDGVVSGAFRRRAPIANARLVVAGQSAASGDWQVSATPAFDTINGRFTGYRGVARRPRMDERAEPVRGARPAAEAFRALVHELRTPTNAISGFAEMIEAQVLGPAPDVYRERAAAIRGNTRELLDAIEDVDTAARLDQNALMLRPGVIAIAPMLSRAAADLEPLMRLRGAVVDLDRGPAGLGVAGDEIAVTRIVNRLLSLVISASTAGERLTVRAMQEGDTMALAIDRPRAFAALPGDALFALDSEDQGEGAILLGAGFALRLARRLAVELGGGLAIGEDCLTLRLPAALDHDVGQLSSN</sequence>
<evidence type="ECO:0000313" key="5">
    <source>
        <dbReference type="EMBL" id="QDZ09106.1"/>
    </source>
</evidence>
<dbReference type="EC" id="2.7.13.3" evidence="2"/>
<dbReference type="OrthoDB" id="9813151at2"/>
<dbReference type="Gene3D" id="1.10.287.130">
    <property type="match status" value="1"/>
</dbReference>
<dbReference type="Proteomes" id="UP000315673">
    <property type="component" value="Chromosome"/>
</dbReference>